<dbReference type="AlphaFoldDB" id="A0A1E5XNU9"/>
<keyword evidence="3" id="KW-1185">Reference proteome</keyword>
<protein>
    <recommendedName>
        <fullName evidence="4">Copper resistance protein D domain-containing protein</fullName>
    </recommendedName>
</protein>
<evidence type="ECO:0000313" key="2">
    <source>
        <dbReference type="EMBL" id="OEO30282.1"/>
    </source>
</evidence>
<dbReference type="OrthoDB" id="7950681at2"/>
<dbReference type="EMBL" id="LAJE02000219">
    <property type="protein sequence ID" value="OEO30282.1"/>
    <property type="molecule type" value="Genomic_DNA"/>
</dbReference>
<evidence type="ECO:0000256" key="1">
    <source>
        <dbReference type="SAM" id="Phobius"/>
    </source>
</evidence>
<dbReference type="RefSeq" id="WP_069910489.1">
    <property type="nucleotide sequence ID" value="NZ_LAJE02000219.1"/>
</dbReference>
<keyword evidence="1" id="KW-1133">Transmembrane helix</keyword>
<evidence type="ECO:0000313" key="3">
    <source>
        <dbReference type="Proteomes" id="UP000095463"/>
    </source>
</evidence>
<gene>
    <name evidence="2" type="ORF">VW23_022070</name>
</gene>
<reference evidence="2 3" key="1">
    <citation type="journal article" date="2015" name="Genome Announc.">
        <title>Genome Assemblies of Three Soil-Associated Devosia species: D. insulae, D. limi, and D. soli.</title>
        <authorList>
            <person name="Hassan Y.I."/>
            <person name="Lepp D."/>
            <person name="Zhou T."/>
        </authorList>
    </citation>
    <scope>NUCLEOTIDE SEQUENCE [LARGE SCALE GENOMIC DNA]</scope>
    <source>
        <strain evidence="2 3">DS-56</strain>
    </source>
</reference>
<accession>A0A1E5XNU9</accession>
<name>A0A1E5XNU9_9HYPH</name>
<feature type="transmembrane region" description="Helical" evidence="1">
    <location>
        <begin position="46"/>
        <end position="64"/>
    </location>
</feature>
<organism evidence="2 3">
    <name type="scientific">Devosia insulae DS-56</name>
    <dbReference type="NCBI Taxonomy" id="1116389"/>
    <lineage>
        <taxon>Bacteria</taxon>
        <taxon>Pseudomonadati</taxon>
        <taxon>Pseudomonadota</taxon>
        <taxon>Alphaproteobacteria</taxon>
        <taxon>Hyphomicrobiales</taxon>
        <taxon>Devosiaceae</taxon>
        <taxon>Devosia</taxon>
    </lineage>
</organism>
<feature type="transmembrane region" description="Helical" evidence="1">
    <location>
        <begin position="76"/>
        <end position="95"/>
    </location>
</feature>
<proteinExistence type="predicted"/>
<dbReference type="Proteomes" id="UP000095463">
    <property type="component" value="Unassembled WGS sequence"/>
</dbReference>
<feature type="transmembrane region" description="Helical" evidence="1">
    <location>
        <begin position="116"/>
        <end position="133"/>
    </location>
</feature>
<keyword evidence="1" id="KW-0472">Membrane</keyword>
<evidence type="ECO:0008006" key="4">
    <source>
        <dbReference type="Google" id="ProtNLM"/>
    </source>
</evidence>
<keyword evidence="1" id="KW-0812">Transmembrane</keyword>
<sequence length="134" mass="14223">MDVAFSLLLIAHLFGLMLVAAAFLPLLGMMGQGGAAPQTNRLLTRFGHYGIIVLLLSGPLMIWLRNGGFEGVSHWFWAKMAFVVLLGAGVVMSAISARKMRAGDAAATVRVRAGRIIAVVSLLAIVVFAVLAFN</sequence>
<feature type="transmembrane region" description="Helical" evidence="1">
    <location>
        <begin position="6"/>
        <end position="26"/>
    </location>
</feature>
<comment type="caution">
    <text evidence="2">The sequence shown here is derived from an EMBL/GenBank/DDBJ whole genome shotgun (WGS) entry which is preliminary data.</text>
</comment>